<dbReference type="InterPro" id="IPR001623">
    <property type="entry name" value="DnaJ_domain"/>
</dbReference>
<keyword evidence="1" id="KW-0479">Metal-binding</keyword>
<reference evidence="7 8" key="1">
    <citation type="journal article" date="2016" name="Nat. Commun.">
        <title>Thousands of microbial genomes shed light on interconnected biogeochemical processes in an aquifer system.</title>
        <authorList>
            <person name="Anantharaman K."/>
            <person name="Brown C.T."/>
            <person name="Hug L.A."/>
            <person name="Sharon I."/>
            <person name="Castelle C.J."/>
            <person name="Probst A.J."/>
            <person name="Thomas B.C."/>
            <person name="Singh A."/>
            <person name="Wilkins M.J."/>
            <person name="Karaoz U."/>
            <person name="Brodie E.L."/>
            <person name="Williams K.H."/>
            <person name="Hubbard S.S."/>
            <person name="Banfield J.F."/>
        </authorList>
    </citation>
    <scope>NUCLEOTIDE SEQUENCE [LARGE SCALE GENOMIC DNA]</scope>
</reference>
<evidence type="ECO:0000256" key="1">
    <source>
        <dbReference type="ARBA" id="ARBA00022723"/>
    </source>
</evidence>
<dbReference type="CDD" id="cd06257">
    <property type="entry name" value="DnaJ"/>
    <property type="match status" value="1"/>
</dbReference>
<protein>
    <recommendedName>
        <fullName evidence="6">J domain-containing protein</fullName>
    </recommendedName>
</protein>
<dbReference type="Gene3D" id="1.10.287.110">
    <property type="entry name" value="DnaJ domain"/>
    <property type="match status" value="1"/>
</dbReference>
<dbReference type="CDD" id="cd10747">
    <property type="entry name" value="DnaJ_C"/>
    <property type="match status" value="1"/>
</dbReference>
<sequence>MADFYSVLGVSKSASQQEIKTAYRKLALKWHPDKNKSSEADAKFKEINKAYEVLSDTKKRETYDQYGESAFQGGAGGGQSYSYNQGPFSYTYSSQGANPFENIDFGGFSNPFDIFEEFFGVHSPNSRVHRKQLYSIELDFEEAVHGVEKMVHIENKNQKIKIPAGVADGNRIRFSNFDLEVRVRDHHLFRREGQDVYINKEISFKQAVLGDVIEVETLDKPLKIKVRKGTQPGTIIRLRGVGVVYPNSNHRGDEYVILKIKIPNRASSKAKKLLEQLEEEL</sequence>
<keyword evidence="3" id="KW-0863">Zinc-finger</keyword>
<evidence type="ECO:0000256" key="4">
    <source>
        <dbReference type="ARBA" id="ARBA00022833"/>
    </source>
</evidence>
<dbReference type="PROSITE" id="PS00636">
    <property type="entry name" value="DNAJ_1"/>
    <property type="match status" value="1"/>
</dbReference>
<dbReference type="InterPro" id="IPR018253">
    <property type="entry name" value="DnaJ_domain_CS"/>
</dbReference>
<evidence type="ECO:0000256" key="5">
    <source>
        <dbReference type="ARBA" id="ARBA00023186"/>
    </source>
</evidence>
<dbReference type="InterPro" id="IPR002939">
    <property type="entry name" value="DnaJ_C"/>
</dbReference>
<dbReference type="PRINTS" id="PR00625">
    <property type="entry name" value="JDOMAIN"/>
</dbReference>
<dbReference type="InterPro" id="IPR036869">
    <property type="entry name" value="J_dom_sf"/>
</dbReference>
<evidence type="ECO:0000256" key="3">
    <source>
        <dbReference type="ARBA" id="ARBA00022771"/>
    </source>
</evidence>
<proteinExistence type="predicted"/>
<evidence type="ECO:0000259" key="6">
    <source>
        <dbReference type="PROSITE" id="PS50076"/>
    </source>
</evidence>
<dbReference type="GO" id="GO:0051082">
    <property type="term" value="F:unfolded protein binding"/>
    <property type="evidence" value="ECO:0007669"/>
    <property type="project" value="InterPro"/>
</dbReference>
<dbReference type="GO" id="GO:0005737">
    <property type="term" value="C:cytoplasm"/>
    <property type="evidence" value="ECO:0007669"/>
    <property type="project" value="TreeGrafter"/>
</dbReference>
<name>A0A1F7HJ97_9BACT</name>
<dbReference type="EMBL" id="MFZV01000019">
    <property type="protein sequence ID" value="OGK31143.1"/>
    <property type="molecule type" value="Genomic_DNA"/>
</dbReference>
<dbReference type="Gene3D" id="2.60.260.20">
    <property type="entry name" value="Urease metallochaperone UreE, N-terminal domain"/>
    <property type="match status" value="2"/>
</dbReference>
<dbReference type="Pfam" id="PF01556">
    <property type="entry name" value="DnaJ_C"/>
    <property type="match status" value="1"/>
</dbReference>
<evidence type="ECO:0000313" key="8">
    <source>
        <dbReference type="Proteomes" id="UP000177199"/>
    </source>
</evidence>
<accession>A0A1F7HJ97</accession>
<dbReference type="PANTHER" id="PTHR43096">
    <property type="entry name" value="DNAJ HOMOLOG 1, MITOCHONDRIAL-RELATED"/>
    <property type="match status" value="1"/>
</dbReference>
<dbReference type="GO" id="GO:0008270">
    <property type="term" value="F:zinc ion binding"/>
    <property type="evidence" value="ECO:0007669"/>
    <property type="project" value="UniProtKB-KW"/>
</dbReference>
<dbReference type="FunFam" id="2.60.260.20:FF:000005">
    <property type="entry name" value="Chaperone protein dnaJ 1, mitochondrial"/>
    <property type="match status" value="1"/>
</dbReference>
<keyword evidence="4" id="KW-0862">Zinc</keyword>
<dbReference type="SMART" id="SM00271">
    <property type="entry name" value="DnaJ"/>
    <property type="match status" value="1"/>
</dbReference>
<gene>
    <name evidence="7" type="ORF">A3F29_02015</name>
</gene>
<keyword evidence="5" id="KW-0143">Chaperone</keyword>
<dbReference type="Pfam" id="PF00226">
    <property type="entry name" value="DnaJ"/>
    <property type="match status" value="1"/>
</dbReference>
<comment type="caution">
    <text evidence="7">The sequence shown here is derived from an EMBL/GenBank/DDBJ whole genome shotgun (WGS) entry which is preliminary data.</text>
</comment>
<evidence type="ECO:0000313" key="7">
    <source>
        <dbReference type="EMBL" id="OGK31143.1"/>
    </source>
</evidence>
<organism evidence="7 8">
    <name type="scientific">Candidatus Roizmanbacteria bacterium RIFCSPHIGHO2_12_FULL_33_9</name>
    <dbReference type="NCBI Taxonomy" id="1802045"/>
    <lineage>
        <taxon>Bacteria</taxon>
        <taxon>Candidatus Roizmaniibacteriota</taxon>
    </lineage>
</organism>
<keyword evidence="2" id="KW-0677">Repeat</keyword>
<dbReference type="GO" id="GO:0042026">
    <property type="term" value="P:protein refolding"/>
    <property type="evidence" value="ECO:0007669"/>
    <property type="project" value="TreeGrafter"/>
</dbReference>
<dbReference type="InterPro" id="IPR008971">
    <property type="entry name" value="HSP40/DnaJ_pept-bd"/>
</dbReference>
<dbReference type="PROSITE" id="PS50076">
    <property type="entry name" value="DNAJ_2"/>
    <property type="match status" value="1"/>
</dbReference>
<dbReference type="SUPFAM" id="SSF46565">
    <property type="entry name" value="Chaperone J-domain"/>
    <property type="match status" value="1"/>
</dbReference>
<dbReference type="PANTHER" id="PTHR43096:SF52">
    <property type="entry name" value="DNAJ HOMOLOG 1, MITOCHONDRIAL-RELATED"/>
    <property type="match status" value="1"/>
</dbReference>
<feature type="domain" description="J" evidence="6">
    <location>
        <begin position="3"/>
        <end position="67"/>
    </location>
</feature>
<evidence type="ECO:0000256" key="2">
    <source>
        <dbReference type="ARBA" id="ARBA00022737"/>
    </source>
</evidence>
<dbReference type="SUPFAM" id="SSF49493">
    <property type="entry name" value="HSP40/DnaJ peptide-binding domain"/>
    <property type="match status" value="2"/>
</dbReference>
<dbReference type="Proteomes" id="UP000177199">
    <property type="component" value="Unassembled WGS sequence"/>
</dbReference>
<dbReference type="AlphaFoldDB" id="A0A1F7HJ97"/>